<evidence type="ECO:0000256" key="1">
    <source>
        <dbReference type="ARBA" id="ARBA00022475"/>
    </source>
</evidence>
<keyword evidence="1 5" id="KW-1003">Cell membrane</keyword>
<dbReference type="OrthoDB" id="9788219at2"/>
<dbReference type="HAMAP" id="MF_00189">
    <property type="entry name" value="YciB"/>
    <property type="match status" value="1"/>
</dbReference>
<keyword evidence="2 5" id="KW-0812">Transmembrane</keyword>
<dbReference type="NCBIfam" id="NF001324">
    <property type="entry name" value="PRK00259.1-2"/>
    <property type="match status" value="1"/>
</dbReference>
<reference evidence="6 7" key="1">
    <citation type="submission" date="2015-04" db="EMBL/GenBank/DDBJ databases">
        <title>Buchnera aphidicola assembly.</title>
        <authorList>
            <person name="Zhang Y."/>
        </authorList>
    </citation>
    <scope>NUCLEOTIDE SEQUENCE [LARGE SCALE GENOMIC DNA]</scope>
    <source>
        <strain evidence="6 7">SC</strain>
    </source>
</reference>
<dbReference type="PANTHER" id="PTHR36917:SF1">
    <property type="entry name" value="INNER MEMBRANE-SPANNING PROTEIN YCIB"/>
    <property type="match status" value="1"/>
</dbReference>
<evidence type="ECO:0000256" key="5">
    <source>
        <dbReference type="HAMAP-Rule" id="MF_00189"/>
    </source>
</evidence>
<dbReference type="RefSeq" id="WP_075474156.1">
    <property type="nucleotide sequence ID" value="NZ_CP011299.1"/>
</dbReference>
<gene>
    <name evidence="5" type="primary">yciB</name>
    <name evidence="6" type="ORF">XW81_01290</name>
</gene>
<dbReference type="Proteomes" id="UP000077654">
    <property type="component" value="Chromosome"/>
</dbReference>
<feature type="transmembrane region" description="Helical" evidence="5">
    <location>
        <begin position="52"/>
        <end position="68"/>
    </location>
</feature>
<feature type="transmembrane region" description="Helical" evidence="5">
    <location>
        <begin position="147"/>
        <end position="171"/>
    </location>
</feature>
<dbReference type="GO" id="GO:0005886">
    <property type="term" value="C:plasma membrane"/>
    <property type="evidence" value="ECO:0007669"/>
    <property type="project" value="UniProtKB-SubCell"/>
</dbReference>
<comment type="similarity">
    <text evidence="5">Belongs to the YciB family.</text>
</comment>
<dbReference type="AlphaFoldDB" id="A0A172WDH9"/>
<keyword evidence="7" id="KW-1185">Reference proteome</keyword>
<dbReference type="Pfam" id="PF04279">
    <property type="entry name" value="IspA"/>
    <property type="match status" value="1"/>
</dbReference>
<comment type="function">
    <text evidence="5">Plays a role in cell envelope biogenesis, maintenance of cell envelope integrity and membrane homeostasis.</text>
</comment>
<sequence length="177" mass="20825">MKYFLNFLPMFIFFIIYKFYDIFIASTALMISTVISCILIKIIFHKIDKSDYINCVSSLFFGSLTLLFHNGNYIKWKVTIIYLCLSGFLLINHFFSKKLLIQKLLEKKVTLSNSTWSKINVAWTIFFLACASANLYVMFYLSENTWITFKVFGLTLITLLFIFINCIYINYSISKKK</sequence>
<feature type="transmembrane region" description="Helical" evidence="5">
    <location>
        <begin position="12"/>
        <end position="40"/>
    </location>
</feature>
<evidence type="ECO:0000313" key="7">
    <source>
        <dbReference type="Proteomes" id="UP000077654"/>
    </source>
</evidence>
<evidence type="ECO:0000256" key="3">
    <source>
        <dbReference type="ARBA" id="ARBA00022989"/>
    </source>
</evidence>
<organism evidence="6 7">
    <name type="scientific">Buchnera aphidicola subsp. Schlechtendalia chinensis</name>
    <dbReference type="NCBI Taxonomy" id="118110"/>
    <lineage>
        <taxon>Bacteria</taxon>
        <taxon>Pseudomonadati</taxon>
        <taxon>Pseudomonadota</taxon>
        <taxon>Gammaproteobacteria</taxon>
        <taxon>Enterobacterales</taxon>
        <taxon>Erwiniaceae</taxon>
        <taxon>Buchnera</taxon>
    </lineage>
</organism>
<proteinExistence type="inferred from homology"/>
<dbReference type="PANTHER" id="PTHR36917">
    <property type="entry name" value="INTRACELLULAR SEPTATION PROTEIN A-RELATED"/>
    <property type="match status" value="1"/>
</dbReference>
<name>A0A172WDH9_BUCSC</name>
<dbReference type="STRING" id="118110.XW81_01290"/>
<dbReference type="InterPro" id="IPR006008">
    <property type="entry name" value="YciB"/>
</dbReference>
<dbReference type="NCBIfam" id="TIGR00997">
    <property type="entry name" value="ispZ"/>
    <property type="match status" value="1"/>
</dbReference>
<protein>
    <recommendedName>
        <fullName evidence="5">Inner membrane-spanning protein YciB</fullName>
    </recommendedName>
</protein>
<evidence type="ECO:0000313" key="6">
    <source>
        <dbReference type="EMBL" id="ANF17040.1"/>
    </source>
</evidence>
<keyword evidence="3 5" id="KW-1133">Transmembrane helix</keyword>
<evidence type="ECO:0000256" key="4">
    <source>
        <dbReference type="ARBA" id="ARBA00023136"/>
    </source>
</evidence>
<dbReference type="PATRIC" id="fig|118110.3.peg.258"/>
<keyword evidence="4 5" id="KW-0472">Membrane</keyword>
<accession>A0A172WDH9</accession>
<keyword evidence="5" id="KW-0997">Cell inner membrane</keyword>
<dbReference type="EMBL" id="CP011299">
    <property type="protein sequence ID" value="ANF17040.1"/>
    <property type="molecule type" value="Genomic_DNA"/>
</dbReference>
<feature type="transmembrane region" description="Helical" evidence="5">
    <location>
        <begin position="80"/>
        <end position="100"/>
    </location>
</feature>
<comment type="subcellular location">
    <subcellularLocation>
        <location evidence="5">Cell inner membrane</location>
        <topology evidence="5">Multi-pass membrane protein</topology>
    </subcellularLocation>
</comment>
<evidence type="ECO:0000256" key="2">
    <source>
        <dbReference type="ARBA" id="ARBA00022692"/>
    </source>
</evidence>
<feature type="transmembrane region" description="Helical" evidence="5">
    <location>
        <begin position="121"/>
        <end position="141"/>
    </location>
</feature>